<proteinExistence type="predicted"/>
<feature type="region of interest" description="Disordered" evidence="3">
    <location>
        <begin position="123"/>
        <end position="161"/>
    </location>
</feature>
<feature type="compositionally biased region" description="Polar residues" evidence="3">
    <location>
        <begin position="123"/>
        <end position="141"/>
    </location>
</feature>
<dbReference type="PROSITE" id="PS00509">
    <property type="entry name" value="RAS_GTPASE_ACTIV_1"/>
    <property type="match status" value="1"/>
</dbReference>
<sequence>MNGDTTLILSLINRISLKLPCNSGQQLDVLESDPLILQTVNSIIDLSRYKLSTIANNLTQLLETISRSSVVMEDFVPFDVLQSQLFILKILSACMTNHWKYYRGSQREIDNQSKATQVILSNSQSINDPDSVSSSTTQNIPQPVKIDQKQQKLPRSWDDPPPLEDPLAKYILSVLSRFLHLYVTHEDNSLNPQTGASSGQPTRDHGLPTNPNVQVSAATHDIISEIYKNAGRVIFYISASNWHVVFSRIKNRIGYLTSTNDDWPETAELKLLEVSDLNSKRLSMVLQGILVNLKLCGSFLHLKKSAQSVMANVLRKAIWNWIEVFPAEFVHLCQNQKRLEGGPEILFDICYNLADNNKRKTIFWPLQTMLLILCPDILSNVSMIERPPSMSKKSLRNSLRRPRLADVAAVCYVDICKASTYIAKNEASALRSLVPEIEKDLQMKLFDPARPFTNDQQIDQKLMTECLTALFRLNKDTLGNLIPVCLAENAPSTFKLVLVKSCYAIASEENRFPWNPHLSSVYSILAVPLRKLFHQHVSGRDRGTDPRRRRMPRERADELNEKMEIILNILKLYKSDPMLALVHSDPNENPEEIRLVIHGMTLCVNDFNSAIRTTAAETLLELHNMELIEQWGPKDRKMRNFWSISSQVMLVISRQILDFNERDEGTKYLLDLLLQLFNRRNEFLKAHKDETNVGINVPERLGCNVALEIALLVLLCSADTGICQMAVNCFRHLCLEAQLTTELVSDEVDVQAAPPSELPIVENMDVYMELSLSSYIVPGRMAQQKRIRRLLRLMKIPTTGNLAAWEEAYKRWKSLTGLIAKPNEDLSSVHAPSGRIPWPSPSPARPLGVSATPVSEAQMTEWHNYTGFLAALGGCCVFDKPLNGSTTRPQESNHIMVEKYVHDMVELLVCDSVYVRETVKEILGSELSPRLYVILFKHIESIVSKFFDEDGDVYQTEKNTLCVEQAISVLKLILDRIQDASENLYAVDLGGLVLSFARYLNRLGTSHVALRIKKRMCQLADTLMQKKDYITLRQEIVLRNRLLEIFIEWTSDYSMTDQDNSPNLSNKSERLHRDLDQACLKTIVSLLAQLPLQPSETLLNRCRILEAIDSGTHSARNNQDLQMLLTRSREYVKDLGPLKDYTILALSNLLSANVDSGLKFSLSMGYHEDTKTRTAFMQVLTNILNQGTEFEGLAENAINDRYDRLVELITESDLNIALSLCEVCPVSDIDNVSRVLLAVFESRNKTMPLLKGIIEKEVLNTDDLLSKPSDFSCELNTDNLLPGEDINKNLINLKTTAQAFLDGICDSGLNMPRTFRQVCHYIGSSVEGKYPRAKCTTVGAFVFLRFFNPAIVSPDNENLCKSIQNVKIRRTLLLITKVIQNLANNVLFGAKEPFMIVLNEFLNDNIVKVTAFLEEISKFPNIPSFADTRTGDQSKLDDADRKALHKYLIENQEKMAKDLQTRRVKSINPASSANTILDQAQTSQKAWDKISTLLAHLGPPTESQKKDFLQNNNNNHFETNHQLFTEFMHRNANRSVDSIISKSLFYDGALSKEKRQVFYLILRRFEAESTDMDLLMYHILQVIEPYISKPFELLVDVTQFGQANEVQSQWVQQFMQILPFNAIENLAALYFYNPNNSFKKFIKKLGNILL</sequence>
<dbReference type="InterPro" id="IPR008936">
    <property type="entry name" value="Rho_GTPase_activation_prot"/>
</dbReference>
<dbReference type="GO" id="GO:0005096">
    <property type="term" value="F:GTPase activator activity"/>
    <property type="evidence" value="ECO:0007669"/>
    <property type="project" value="UniProtKB-KW"/>
</dbReference>
<dbReference type="SMART" id="SM00323">
    <property type="entry name" value="RasGAP"/>
    <property type="match status" value="1"/>
</dbReference>
<dbReference type="PROSITE" id="PS50018">
    <property type="entry name" value="RAS_GTPASE_ACTIV_2"/>
    <property type="match status" value="1"/>
</dbReference>
<gene>
    <name evidence="5" type="ORF">CPELLU_LOCUS1264</name>
</gene>
<evidence type="ECO:0000313" key="5">
    <source>
        <dbReference type="EMBL" id="CAG8475259.1"/>
    </source>
</evidence>
<keyword evidence="2" id="KW-0597">Phosphoprotein</keyword>
<feature type="region of interest" description="Disordered" evidence="3">
    <location>
        <begin position="189"/>
        <end position="209"/>
    </location>
</feature>
<dbReference type="InterPro" id="IPR001936">
    <property type="entry name" value="RasGAP_dom"/>
</dbReference>
<dbReference type="EMBL" id="CAJVQA010000446">
    <property type="protein sequence ID" value="CAG8475259.1"/>
    <property type="molecule type" value="Genomic_DNA"/>
</dbReference>
<dbReference type="InterPro" id="IPR039360">
    <property type="entry name" value="Ras_GTPase"/>
</dbReference>
<evidence type="ECO:0000259" key="4">
    <source>
        <dbReference type="PROSITE" id="PS50018"/>
    </source>
</evidence>
<dbReference type="PANTHER" id="PTHR10194">
    <property type="entry name" value="RAS GTPASE-ACTIVATING PROTEINS"/>
    <property type="match status" value="1"/>
</dbReference>
<keyword evidence="6" id="KW-1185">Reference proteome</keyword>
<evidence type="ECO:0000313" key="6">
    <source>
        <dbReference type="Proteomes" id="UP000789759"/>
    </source>
</evidence>
<dbReference type="PANTHER" id="PTHR10194:SF142">
    <property type="entry name" value="NEUROFIBROMIN"/>
    <property type="match status" value="1"/>
</dbReference>
<dbReference type="InterPro" id="IPR001251">
    <property type="entry name" value="CRAL-TRIO_dom"/>
</dbReference>
<dbReference type="Proteomes" id="UP000789759">
    <property type="component" value="Unassembled WGS sequence"/>
</dbReference>
<reference evidence="5" key="1">
    <citation type="submission" date="2021-06" db="EMBL/GenBank/DDBJ databases">
        <authorList>
            <person name="Kallberg Y."/>
            <person name="Tangrot J."/>
            <person name="Rosling A."/>
        </authorList>
    </citation>
    <scope>NUCLEOTIDE SEQUENCE</scope>
    <source>
        <strain evidence="5">FL966</strain>
    </source>
</reference>
<dbReference type="InterPro" id="IPR036865">
    <property type="entry name" value="CRAL-TRIO_dom_sf"/>
</dbReference>
<accession>A0A9N8Z469</accession>
<dbReference type="SUPFAM" id="SSF48350">
    <property type="entry name" value="GTPase activation domain, GAP"/>
    <property type="match status" value="1"/>
</dbReference>
<dbReference type="Gene3D" id="3.40.525.10">
    <property type="entry name" value="CRAL-TRIO lipid binding domain"/>
    <property type="match status" value="1"/>
</dbReference>
<evidence type="ECO:0000256" key="1">
    <source>
        <dbReference type="ARBA" id="ARBA00022468"/>
    </source>
</evidence>
<name>A0A9N8Z469_9GLOM</name>
<comment type="caution">
    <text evidence="5">The sequence shown here is derived from an EMBL/GenBank/DDBJ whole genome shotgun (WGS) entry which is preliminary data.</text>
</comment>
<feature type="domain" description="Ras-GAP" evidence="4">
    <location>
        <begin position="1248"/>
        <end position="1384"/>
    </location>
</feature>
<evidence type="ECO:0000256" key="2">
    <source>
        <dbReference type="ARBA" id="ARBA00022553"/>
    </source>
</evidence>
<feature type="compositionally biased region" description="Polar residues" evidence="3">
    <location>
        <begin position="189"/>
        <end position="201"/>
    </location>
</feature>
<organism evidence="5 6">
    <name type="scientific">Cetraspora pellucida</name>
    <dbReference type="NCBI Taxonomy" id="1433469"/>
    <lineage>
        <taxon>Eukaryota</taxon>
        <taxon>Fungi</taxon>
        <taxon>Fungi incertae sedis</taxon>
        <taxon>Mucoromycota</taxon>
        <taxon>Glomeromycotina</taxon>
        <taxon>Glomeromycetes</taxon>
        <taxon>Diversisporales</taxon>
        <taxon>Gigasporaceae</taxon>
        <taxon>Cetraspora</taxon>
    </lineage>
</organism>
<dbReference type="Pfam" id="PF13716">
    <property type="entry name" value="CRAL_TRIO_2"/>
    <property type="match status" value="1"/>
</dbReference>
<protein>
    <submittedName>
        <fullName evidence="5">24472_t:CDS:1</fullName>
    </submittedName>
</protein>
<dbReference type="Pfam" id="PF00616">
    <property type="entry name" value="RasGAP"/>
    <property type="match status" value="1"/>
</dbReference>
<feature type="compositionally biased region" description="Basic and acidic residues" evidence="3">
    <location>
        <begin position="146"/>
        <end position="158"/>
    </location>
</feature>
<dbReference type="CDD" id="cd00170">
    <property type="entry name" value="SEC14"/>
    <property type="match status" value="1"/>
</dbReference>
<keyword evidence="1" id="KW-0343">GTPase activation</keyword>
<dbReference type="Gene3D" id="1.10.506.10">
    <property type="entry name" value="GTPase Activation - p120gap, domain 1"/>
    <property type="match status" value="1"/>
</dbReference>
<dbReference type="InterPro" id="IPR023152">
    <property type="entry name" value="RasGAP_CS"/>
</dbReference>
<dbReference type="OrthoDB" id="28245at2759"/>
<evidence type="ECO:0000256" key="3">
    <source>
        <dbReference type="SAM" id="MobiDB-lite"/>
    </source>
</evidence>